<dbReference type="AlphaFoldDB" id="A0A0A2EZR7"/>
<feature type="binding site" evidence="8 10">
    <location>
        <position position="589"/>
    </location>
    <ligand>
        <name>substrate</name>
    </ligand>
</feature>
<dbReference type="STRING" id="36874.HQ34_08270"/>
<organism evidence="12 13">
    <name type="scientific">Porphyromonas cangingivalis</name>
    <dbReference type="NCBI Taxonomy" id="36874"/>
    <lineage>
        <taxon>Bacteria</taxon>
        <taxon>Pseudomonadati</taxon>
        <taxon>Bacteroidota</taxon>
        <taxon>Bacteroidia</taxon>
        <taxon>Bacteroidales</taxon>
        <taxon>Porphyromonadaceae</taxon>
        <taxon>Porphyromonas</taxon>
    </lineage>
</organism>
<dbReference type="eggNOG" id="COG0770">
    <property type="taxonomic scope" value="Bacteria"/>
</dbReference>
<dbReference type="GO" id="GO:0030632">
    <property type="term" value="P:D-alanine biosynthetic process"/>
    <property type="evidence" value="ECO:0007669"/>
    <property type="project" value="UniProtKB-UniRule"/>
</dbReference>
<dbReference type="NCBIfam" id="NF008897">
    <property type="entry name" value="PRK11930.1"/>
    <property type="match status" value="1"/>
</dbReference>
<dbReference type="InterPro" id="IPR009006">
    <property type="entry name" value="Ala_racemase/Decarboxylase_C"/>
</dbReference>
<dbReference type="InterPro" id="IPR051046">
    <property type="entry name" value="MurCDEF_CellWall_CoF430Synth"/>
</dbReference>
<dbReference type="InterPro" id="IPR011079">
    <property type="entry name" value="Ala_racemase_C"/>
</dbReference>
<dbReference type="Gene3D" id="3.40.1390.10">
    <property type="entry name" value="MurE/MurF, N-terminal domain"/>
    <property type="match status" value="1"/>
</dbReference>
<feature type="modified residue" description="N6-(pyridoxal phosphate)lysine" evidence="8 9">
    <location>
        <position position="491"/>
    </location>
</feature>
<dbReference type="SUPFAM" id="SSF50621">
    <property type="entry name" value="Alanine racemase C-terminal domain-like"/>
    <property type="match status" value="1"/>
</dbReference>
<comment type="caution">
    <text evidence="12">The sequence shown here is derived from an EMBL/GenBank/DDBJ whole genome shotgun (WGS) entry which is preliminary data.</text>
</comment>
<accession>A0A0A2EZR7</accession>
<dbReference type="SUPFAM" id="SSF53244">
    <property type="entry name" value="MurD-like peptide ligases, peptide-binding domain"/>
    <property type="match status" value="1"/>
</dbReference>
<dbReference type="Gene3D" id="3.20.20.10">
    <property type="entry name" value="Alanine racemase"/>
    <property type="match status" value="1"/>
</dbReference>
<dbReference type="InterPro" id="IPR036615">
    <property type="entry name" value="Mur_ligase_C_dom_sf"/>
</dbReference>
<proteinExistence type="inferred from homology"/>
<name>A0A0A2EZR7_PORCN</name>
<comment type="catalytic activity">
    <reaction evidence="1 8">
        <text>L-alanine = D-alanine</text>
        <dbReference type="Rhea" id="RHEA:20249"/>
        <dbReference type="ChEBI" id="CHEBI:57416"/>
        <dbReference type="ChEBI" id="CHEBI:57972"/>
        <dbReference type="EC" id="5.1.1.1"/>
    </reaction>
</comment>
<reference evidence="12 13" key="1">
    <citation type="submission" date="2014-08" db="EMBL/GenBank/DDBJ databases">
        <title>Porphyromonas cangingivalis strain:COT-109_OH1386 Genome sequencing.</title>
        <authorList>
            <person name="Wallis C."/>
            <person name="Deusch O."/>
            <person name="O'Flynn C."/>
            <person name="Davis I."/>
            <person name="Jospin G."/>
            <person name="Darling A.E."/>
            <person name="Coil D.A."/>
            <person name="Alexiev A."/>
            <person name="Horsfall A."/>
            <person name="Kirkwood N."/>
            <person name="Harris S."/>
            <person name="Eisen J.A."/>
        </authorList>
    </citation>
    <scope>NUCLEOTIDE SEQUENCE [LARGE SCALE GENOMIC DNA]</scope>
    <source>
        <strain evidence="13">COT-109 OH1386</strain>
    </source>
</reference>
<dbReference type="InterPro" id="IPR001608">
    <property type="entry name" value="Ala_racemase_N"/>
</dbReference>
<dbReference type="GO" id="GO:0005524">
    <property type="term" value="F:ATP binding"/>
    <property type="evidence" value="ECO:0007669"/>
    <property type="project" value="UniProtKB-KW"/>
</dbReference>
<dbReference type="SUPFAM" id="SSF51419">
    <property type="entry name" value="PLP-binding barrel"/>
    <property type="match status" value="1"/>
</dbReference>
<evidence type="ECO:0000256" key="2">
    <source>
        <dbReference type="ARBA" id="ARBA00001933"/>
    </source>
</evidence>
<feature type="domain" description="Alanine racemase C-terminal" evidence="11">
    <location>
        <begin position="696"/>
        <end position="822"/>
    </location>
</feature>
<dbReference type="Proteomes" id="UP000030125">
    <property type="component" value="Unassembled WGS sequence"/>
</dbReference>
<feature type="binding site" evidence="8 10">
    <location>
        <position position="767"/>
    </location>
    <ligand>
        <name>substrate</name>
    </ligand>
</feature>
<comment type="pathway">
    <text evidence="8">Amino-acid biosynthesis; D-alanine biosynthesis; D-alanine from L-alanine: step 1/1.</text>
</comment>
<dbReference type="SMART" id="SM01005">
    <property type="entry name" value="Ala_racemase_C"/>
    <property type="match status" value="1"/>
</dbReference>
<dbReference type="HAMAP" id="MF_01201">
    <property type="entry name" value="Ala_racemase"/>
    <property type="match status" value="1"/>
</dbReference>
<dbReference type="FunFam" id="3.20.20.10:FF:000002">
    <property type="entry name" value="Alanine racemase"/>
    <property type="match status" value="1"/>
</dbReference>
<dbReference type="UniPathway" id="UPA00042">
    <property type="reaction ID" value="UER00497"/>
</dbReference>
<evidence type="ECO:0000256" key="6">
    <source>
        <dbReference type="ARBA" id="ARBA00022898"/>
    </source>
</evidence>
<dbReference type="InterPro" id="IPR029066">
    <property type="entry name" value="PLP-binding_barrel"/>
</dbReference>
<dbReference type="EMBL" id="JQJD01000001">
    <property type="protein sequence ID" value="KGN83237.1"/>
    <property type="molecule type" value="Genomic_DNA"/>
</dbReference>
<evidence type="ECO:0000256" key="7">
    <source>
        <dbReference type="ARBA" id="ARBA00023235"/>
    </source>
</evidence>
<evidence type="ECO:0000313" key="13">
    <source>
        <dbReference type="Proteomes" id="UP000030125"/>
    </source>
</evidence>
<dbReference type="EC" id="5.1.1.1" evidence="8"/>
<evidence type="ECO:0000256" key="10">
    <source>
        <dbReference type="PIRSR" id="PIRSR600821-52"/>
    </source>
</evidence>
<keyword evidence="6 8" id="KW-0663">Pyridoxal phosphate</keyword>
<dbReference type="Gene3D" id="3.90.190.20">
    <property type="entry name" value="Mur ligase, C-terminal domain"/>
    <property type="match status" value="1"/>
</dbReference>
<keyword evidence="13" id="KW-1185">Reference proteome</keyword>
<dbReference type="Pfam" id="PF08245">
    <property type="entry name" value="Mur_ligase_M"/>
    <property type="match status" value="1"/>
</dbReference>
<comment type="function">
    <text evidence="8">Catalyzes the interconversion of L-alanine and D-alanine. May also act on other amino acids.</text>
</comment>
<dbReference type="CDD" id="cd00430">
    <property type="entry name" value="PLPDE_III_AR"/>
    <property type="match status" value="1"/>
</dbReference>
<dbReference type="SUPFAM" id="SSF63418">
    <property type="entry name" value="MurE/MurF N-terminal domain"/>
    <property type="match status" value="1"/>
</dbReference>
<feature type="active site" description="Proton acceptor; specific for L-alanine" evidence="8">
    <location>
        <position position="717"/>
    </location>
</feature>
<keyword evidence="4" id="KW-0547">Nucleotide-binding</keyword>
<dbReference type="eggNOG" id="COG0787">
    <property type="taxonomic scope" value="Bacteria"/>
</dbReference>
<evidence type="ECO:0000256" key="1">
    <source>
        <dbReference type="ARBA" id="ARBA00000316"/>
    </source>
</evidence>
<dbReference type="SUPFAM" id="SSF53623">
    <property type="entry name" value="MurD-like peptide ligases, catalytic domain"/>
    <property type="match status" value="1"/>
</dbReference>
<feature type="active site" description="Proton acceptor; specific for D-alanine" evidence="8">
    <location>
        <position position="491"/>
    </location>
</feature>
<dbReference type="PANTHER" id="PTHR43024">
    <property type="entry name" value="UDP-N-ACETYLMURAMOYL-TRIPEPTIDE--D-ALANYL-D-ALANINE LIGASE"/>
    <property type="match status" value="1"/>
</dbReference>
<comment type="similarity">
    <text evidence="8">Belongs to the alanine racemase family.</text>
</comment>
<sequence length="824" mass="92027">MNAYPLSTIATILGATFTLPSDPMIDILLTDSRSLTYPERTLFFAIVTHKGNGHDYIDDLYAKGVRSFVVSERQHSAKYPEAFFIEVPDVLRALQQVATAHRGSLKMPVVGITGSNGKTTLKEILYQLLHSRMRVGRSPKSYNSSIGVPLSLWSIQQTDEIALIEAGISLPNEMEVLAKMISPTFGIITNIGEAHQENFSSLRHKCLEKLKLFADTETIVYCADDELIREGLEDSGLLSRAIGWSRKDRSAPVFVRSVETERDYTLLRLTIRGGEETYRISYTDEGSIHDVLLAITFLQKVCPEVLSDKDAFAHLDPISMRLEVIEGNDEMMLINDTYNSDFDSFSIALDYMTRRNTEARPTVLIVSDIHESGTPPATLYARMAELVARHEISEVYAIGDELQEHRQFFSVPTTCYRSTDDFIASLPRTDLHGKVVLLKGARSARFEKIVRTLEKRTHQTILDVNLSNLVHNFNHYKARVPQGTRIVCMVKAFGYGVGSYEIARTLQEQRCDYLAVAVVDEGKALREKGISMPIMVMNPERSAFVRLIEYRLQPEIYSLSLLEDFIKVADALGEHHYPIHLKWDTGMHRMGFDPGMIDDLLALLQQTSSVRVASIFTHLAVADDKTEDAFTLQQLSKLQGVSHRLSAELPYPFYTHALNTAGITRFADHAMDMVRLGIGLYGISPIADEAEGLRPVAGLRTVILQVQNVPAGDTIGYGRRGKVSRPSRIAVIPIGYADGIDRKLGNGNISFRTVDGTLVPTIGNICMDTLMLDVTDAPSAIEGAEITVFDDTLPIERISDKIGTIPYEILSRLSPRVARRYFNE</sequence>
<protein>
    <recommendedName>
        <fullName evidence="8">Alanine racemase</fullName>
        <ecNumber evidence="8">5.1.1.1</ecNumber>
    </recommendedName>
</protein>
<keyword evidence="5" id="KW-0067">ATP-binding</keyword>
<dbReference type="OrthoDB" id="9801978at2"/>
<dbReference type="InterPro" id="IPR000821">
    <property type="entry name" value="Ala_racemase"/>
</dbReference>
<keyword evidence="7 8" id="KW-0413">Isomerase</keyword>
<evidence type="ECO:0000256" key="5">
    <source>
        <dbReference type="ARBA" id="ARBA00022840"/>
    </source>
</evidence>
<dbReference type="InterPro" id="IPR036565">
    <property type="entry name" value="Mur-like_cat_sf"/>
</dbReference>
<dbReference type="GO" id="GO:0008784">
    <property type="term" value="F:alanine racemase activity"/>
    <property type="evidence" value="ECO:0007669"/>
    <property type="project" value="UniProtKB-UniRule"/>
</dbReference>
<keyword evidence="3" id="KW-0436">Ligase</keyword>
<comment type="cofactor">
    <cofactor evidence="2 8 9">
        <name>pyridoxal 5'-phosphate</name>
        <dbReference type="ChEBI" id="CHEBI:597326"/>
    </cofactor>
</comment>
<dbReference type="Pfam" id="PF01168">
    <property type="entry name" value="Ala_racemase_N"/>
    <property type="match status" value="1"/>
</dbReference>
<evidence type="ECO:0000256" key="3">
    <source>
        <dbReference type="ARBA" id="ARBA00022598"/>
    </source>
</evidence>
<gene>
    <name evidence="12" type="ORF">HQ35_00235</name>
</gene>
<evidence type="ECO:0000256" key="4">
    <source>
        <dbReference type="ARBA" id="ARBA00022741"/>
    </source>
</evidence>
<evidence type="ECO:0000256" key="8">
    <source>
        <dbReference type="HAMAP-Rule" id="MF_01201"/>
    </source>
</evidence>
<dbReference type="InterPro" id="IPR013221">
    <property type="entry name" value="Mur_ligase_cen"/>
</dbReference>
<evidence type="ECO:0000313" key="12">
    <source>
        <dbReference type="EMBL" id="KGN83237.1"/>
    </source>
</evidence>
<dbReference type="Gene3D" id="3.40.1190.10">
    <property type="entry name" value="Mur-like, catalytic domain"/>
    <property type="match status" value="1"/>
</dbReference>
<evidence type="ECO:0000259" key="11">
    <source>
        <dbReference type="SMART" id="SM01005"/>
    </source>
</evidence>
<dbReference type="NCBIfam" id="TIGR00492">
    <property type="entry name" value="alr"/>
    <property type="match status" value="1"/>
</dbReference>
<dbReference type="GO" id="GO:0030170">
    <property type="term" value="F:pyridoxal phosphate binding"/>
    <property type="evidence" value="ECO:0007669"/>
    <property type="project" value="UniProtKB-UniRule"/>
</dbReference>
<dbReference type="GO" id="GO:0016881">
    <property type="term" value="F:acid-amino acid ligase activity"/>
    <property type="evidence" value="ECO:0007669"/>
    <property type="project" value="InterPro"/>
</dbReference>
<dbReference type="PRINTS" id="PR00992">
    <property type="entry name" value="ALARACEMASE"/>
</dbReference>
<dbReference type="Gene3D" id="2.40.37.10">
    <property type="entry name" value="Lyase, Ornithine Decarboxylase, Chain A, domain 1"/>
    <property type="match status" value="1"/>
</dbReference>
<dbReference type="InterPro" id="IPR035911">
    <property type="entry name" value="MurE/MurF_N"/>
</dbReference>
<dbReference type="Pfam" id="PF00842">
    <property type="entry name" value="Ala_racemase_C"/>
    <property type="match status" value="1"/>
</dbReference>
<evidence type="ECO:0000256" key="9">
    <source>
        <dbReference type="PIRSR" id="PIRSR600821-50"/>
    </source>
</evidence>
<dbReference type="PANTHER" id="PTHR43024:SF1">
    <property type="entry name" value="UDP-N-ACETYLMURAMOYL-TRIPEPTIDE--D-ALANYL-D-ALANINE LIGASE"/>
    <property type="match status" value="1"/>
</dbReference>
<dbReference type="RefSeq" id="WP_036849805.1">
    <property type="nucleotide sequence ID" value="NZ_JQJD01000001.1"/>
</dbReference>